<organism evidence="1 2">
    <name type="scientific">Sphingomonas arvum</name>
    <dbReference type="NCBI Taxonomy" id="2992113"/>
    <lineage>
        <taxon>Bacteria</taxon>
        <taxon>Pseudomonadati</taxon>
        <taxon>Pseudomonadota</taxon>
        <taxon>Alphaproteobacteria</taxon>
        <taxon>Sphingomonadales</taxon>
        <taxon>Sphingomonadaceae</taxon>
        <taxon>Sphingomonas</taxon>
    </lineage>
</organism>
<name>A0ABT3JEU9_9SPHN</name>
<dbReference type="RefSeq" id="WP_264881911.1">
    <property type="nucleotide sequence ID" value="NZ_JAPDOB010000001.1"/>
</dbReference>
<dbReference type="EMBL" id="JAPDOB010000001">
    <property type="protein sequence ID" value="MCW3797598.1"/>
    <property type="molecule type" value="Genomic_DNA"/>
</dbReference>
<dbReference type="Proteomes" id="UP001526246">
    <property type="component" value="Unassembled WGS sequence"/>
</dbReference>
<evidence type="ECO:0000313" key="2">
    <source>
        <dbReference type="Proteomes" id="UP001526246"/>
    </source>
</evidence>
<keyword evidence="2" id="KW-1185">Reference proteome</keyword>
<protein>
    <submittedName>
        <fullName evidence="1">Uncharacterized protein</fullName>
    </submittedName>
</protein>
<accession>A0ABT3JEU9</accession>
<gene>
    <name evidence="1" type="ORF">OMW55_07250</name>
</gene>
<proteinExistence type="predicted"/>
<comment type="caution">
    <text evidence="1">The sequence shown here is derived from an EMBL/GenBank/DDBJ whole genome shotgun (WGS) entry which is preliminary data.</text>
</comment>
<reference evidence="1 2" key="1">
    <citation type="submission" date="2022-10" db="EMBL/GenBank/DDBJ databases">
        <title>Sphingomonas sp.</title>
        <authorList>
            <person name="Jin C."/>
        </authorList>
    </citation>
    <scope>NUCLEOTIDE SEQUENCE [LARGE SCALE GENOMIC DNA]</scope>
    <source>
        <strain evidence="1 2">BN140010</strain>
    </source>
</reference>
<evidence type="ECO:0000313" key="1">
    <source>
        <dbReference type="EMBL" id="MCW3797598.1"/>
    </source>
</evidence>
<sequence>MGVKFLEKLKTILITPEAIQILDYRDVDFAGVDGSDHHWSPG</sequence>